<dbReference type="InterPro" id="IPR020635">
    <property type="entry name" value="Tyr_kinase_cat_dom"/>
</dbReference>
<evidence type="ECO:0000313" key="14">
    <source>
        <dbReference type="Proteomes" id="UP001558652"/>
    </source>
</evidence>
<sequence>MAEKSTSRTVTVHLLTADHNLKLAVERTSTFEDILVDVCESLGIGCAARHLFALRYNRTFWAAASSKPWDYKWSEFEFRVRYRVPNPSRLWKVDPKAFDYYFSQVREDMKNGRLTDVKYDEYKKQIIGLVVTDMYREMLEKGVSEDIVLSNYTKYVPKEILRQHIFFLKKPIQKKLMEMKKNLRFNSVNVKEAYIGEMEVIAPNYMTEEYEAEVEEADETKIAMIRVNPFHKEIPGVQYQYVGKSEASPRDAKEAPGKFFEGRRGFTEVKLFMWRKNKYSKMDVALKFLKPKYRDKYLQDFLSLIGRWSLLHSSAVVRLLGITFENPVTMVTEYLPYGPLDIYLKEHRQNLKEVDLVEAATYLANALWHLEEEGVVHGYIRCHKVLVAAHTDTTFSVRLSDPGLYSSYTDLNPEDSEVSSGLDLIVNERGCDISLPVLEVSSIRKITAKRRAHACQEMSIHWIPPEFYDCIENAHRSLSTDVWAFGTTLWQIFSFGSQPTIPDVINIKEGYFGDVYKGLIEADSSSGQQLVAVKKLRKASPDFQNEISIMQMLKHPNIVEVKAVIREPEINLVMEFVKHGSLICYISIHKEKLDPKKHFLKYALDIAEGMKYLGEKKIVHRDLAARNVLVANEFHVKISDFGLAQFTDHNDYYIDNTCRELPFKWHAPESLALGKFSSQSDVWSYGVTLYEMFSFGKEPNIECEGCDRDPTTLLNELKKGTRLPYPPNCSIFVSGTSRRTFDYFLAPISRLGVRPYPRSPTQADGRQFGKGSSEDLHLDGVAYEWKNCRGTRV</sequence>
<dbReference type="InterPro" id="IPR019749">
    <property type="entry name" value="Band_41_domain"/>
</dbReference>
<dbReference type="InterPro" id="IPR001245">
    <property type="entry name" value="Ser-Thr/Tyr_kinase_cat_dom"/>
</dbReference>
<dbReference type="GO" id="GO:0012505">
    <property type="term" value="C:endomembrane system"/>
    <property type="evidence" value="ECO:0007669"/>
    <property type="project" value="UniProtKB-SubCell"/>
</dbReference>
<keyword evidence="7" id="KW-0727">SH2 domain</keyword>
<dbReference type="PANTHER" id="PTHR45807:SF7">
    <property type="entry name" value="TYROSINE-PROTEIN KINASE HOPSCOTCH"/>
    <property type="match status" value="1"/>
</dbReference>
<dbReference type="GO" id="GO:0051130">
    <property type="term" value="P:positive regulation of cellular component organization"/>
    <property type="evidence" value="ECO:0007669"/>
    <property type="project" value="UniProtKB-ARBA"/>
</dbReference>
<dbReference type="InterPro" id="IPR008266">
    <property type="entry name" value="Tyr_kinase_AS"/>
</dbReference>
<keyword evidence="4" id="KW-0547">Nucleotide-binding</keyword>
<dbReference type="GO" id="GO:0004714">
    <property type="term" value="F:transmembrane receptor protein tyrosine kinase activity"/>
    <property type="evidence" value="ECO:0007669"/>
    <property type="project" value="UniProtKB-EC"/>
</dbReference>
<evidence type="ECO:0000256" key="6">
    <source>
        <dbReference type="ARBA" id="ARBA00022840"/>
    </source>
</evidence>
<evidence type="ECO:0008006" key="15">
    <source>
        <dbReference type="Google" id="ProtNLM"/>
    </source>
</evidence>
<dbReference type="InterPro" id="IPR011009">
    <property type="entry name" value="Kinase-like_dom_sf"/>
</dbReference>
<evidence type="ECO:0000313" key="13">
    <source>
        <dbReference type="EMBL" id="KAL1130073.1"/>
    </source>
</evidence>
<dbReference type="GO" id="GO:0030182">
    <property type="term" value="P:neuron differentiation"/>
    <property type="evidence" value="ECO:0007669"/>
    <property type="project" value="UniProtKB-ARBA"/>
</dbReference>
<reference evidence="13 14" key="1">
    <citation type="submission" date="2024-07" db="EMBL/GenBank/DDBJ databases">
        <title>Chromosome-level genome assembly of the water stick insect Ranatra chinensis (Heteroptera: Nepidae).</title>
        <authorList>
            <person name="Liu X."/>
        </authorList>
    </citation>
    <scope>NUCLEOTIDE SEQUENCE [LARGE SCALE GENOMIC DNA]</scope>
    <source>
        <strain evidence="13">Cailab_2021Rc</strain>
        <tissue evidence="13">Muscle</tissue>
    </source>
</reference>
<keyword evidence="9" id="KW-0829">Tyrosine-protein kinase</keyword>
<dbReference type="PROSITE" id="PS50057">
    <property type="entry name" value="FERM_3"/>
    <property type="match status" value="1"/>
</dbReference>
<dbReference type="GO" id="GO:0009887">
    <property type="term" value="P:animal organ morphogenesis"/>
    <property type="evidence" value="ECO:0007669"/>
    <property type="project" value="UniProtKB-ARBA"/>
</dbReference>
<evidence type="ECO:0000256" key="5">
    <source>
        <dbReference type="ARBA" id="ARBA00022777"/>
    </source>
</evidence>
<dbReference type="GO" id="GO:0048468">
    <property type="term" value="P:cell development"/>
    <property type="evidence" value="ECO:0007669"/>
    <property type="project" value="UniProtKB-ARBA"/>
</dbReference>
<dbReference type="AlphaFoldDB" id="A0ABD0Z1S3"/>
<dbReference type="Gene3D" id="1.10.510.10">
    <property type="entry name" value="Transferase(Phosphotransferase) domain 1"/>
    <property type="match status" value="3"/>
</dbReference>
<dbReference type="CDD" id="cd14473">
    <property type="entry name" value="FERM_B-lobe"/>
    <property type="match status" value="1"/>
</dbReference>
<dbReference type="InterPro" id="IPR000719">
    <property type="entry name" value="Prot_kinase_dom"/>
</dbReference>
<dbReference type="SMART" id="SM00219">
    <property type="entry name" value="TyrKc"/>
    <property type="match status" value="1"/>
</dbReference>
<dbReference type="PROSITE" id="PS00109">
    <property type="entry name" value="PROTEIN_KINASE_TYR"/>
    <property type="match status" value="1"/>
</dbReference>
<evidence type="ECO:0000259" key="11">
    <source>
        <dbReference type="PROSITE" id="PS50011"/>
    </source>
</evidence>
<gene>
    <name evidence="13" type="ORF">AAG570_013015</name>
</gene>
<evidence type="ECO:0000256" key="9">
    <source>
        <dbReference type="ARBA" id="ARBA00023137"/>
    </source>
</evidence>
<organism evidence="13 14">
    <name type="scientific">Ranatra chinensis</name>
    <dbReference type="NCBI Taxonomy" id="642074"/>
    <lineage>
        <taxon>Eukaryota</taxon>
        <taxon>Metazoa</taxon>
        <taxon>Ecdysozoa</taxon>
        <taxon>Arthropoda</taxon>
        <taxon>Hexapoda</taxon>
        <taxon>Insecta</taxon>
        <taxon>Pterygota</taxon>
        <taxon>Neoptera</taxon>
        <taxon>Paraneoptera</taxon>
        <taxon>Hemiptera</taxon>
        <taxon>Heteroptera</taxon>
        <taxon>Panheteroptera</taxon>
        <taxon>Nepomorpha</taxon>
        <taxon>Nepidae</taxon>
        <taxon>Ranatrinae</taxon>
        <taxon>Ranatra</taxon>
    </lineage>
</organism>
<dbReference type="PRINTS" id="PR00109">
    <property type="entry name" value="TYRKINASE"/>
</dbReference>
<dbReference type="EMBL" id="JBFDAA010000008">
    <property type="protein sequence ID" value="KAL1130073.1"/>
    <property type="molecule type" value="Genomic_DNA"/>
</dbReference>
<dbReference type="GO" id="GO:0005524">
    <property type="term" value="F:ATP binding"/>
    <property type="evidence" value="ECO:0007669"/>
    <property type="project" value="UniProtKB-KW"/>
</dbReference>
<evidence type="ECO:0000256" key="7">
    <source>
        <dbReference type="ARBA" id="ARBA00022999"/>
    </source>
</evidence>
<evidence type="ECO:0000259" key="12">
    <source>
        <dbReference type="PROSITE" id="PS50057"/>
    </source>
</evidence>
<dbReference type="GO" id="GO:0071944">
    <property type="term" value="C:cell periphery"/>
    <property type="evidence" value="ECO:0007669"/>
    <property type="project" value="UniProtKB-ARBA"/>
</dbReference>
<evidence type="ECO:0000256" key="1">
    <source>
        <dbReference type="ARBA" id="ARBA00004308"/>
    </source>
</evidence>
<dbReference type="Pfam" id="PF07714">
    <property type="entry name" value="PK_Tyr_Ser-Thr"/>
    <property type="match status" value="3"/>
</dbReference>
<protein>
    <recommendedName>
        <fullName evidence="15">Non-specific protein-tyrosine kinase</fullName>
    </recommendedName>
</protein>
<evidence type="ECO:0000256" key="10">
    <source>
        <dbReference type="ARBA" id="ARBA00051243"/>
    </source>
</evidence>
<proteinExistence type="predicted"/>
<feature type="domain" description="Protein kinase" evidence="11">
    <location>
        <begin position="501"/>
        <end position="793"/>
    </location>
</feature>
<dbReference type="GO" id="GO:0050793">
    <property type="term" value="P:regulation of developmental process"/>
    <property type="evidence" value="ECO:0007669"/>
    <property type="project" value="UniProtKB-ARBA"/>
</dbReference>
<keyword evidence="6" id="KW-0067">ATP-binding</keyword>
<feature type="domain" description="Protein kinase" evidence="11">
    <location>
        <begin position="255"/>
        <end position="512"/>
    </location>
</feature>
<dbReference type="PANTHER" id="PTHR45807">
    <property type="entry name" value="TYROSINE-PROTEIN KINASE HOPSCOTCH"/>
    <property type="match status" value="1"/>
</dbReference>
<keyword evidence="8" id="KW-0472">Membrane</keyword>
<keyword evidence="2" id="KW-0597">Phosphoprotein</keyword>
<dbReference type="Proteomes" id="UP001558652">
    <property type="component" value="Unassembled WGS sequence"/>
</dbReference>
<evidence type="ECO:0000256" key="8">
    <source>
        <dbReference type="ARBA" id="ARBA00023136"/>
    </source>
</evidence>
<name>A0ABD0Z1S3_9HEMI</name>
<accession>A0ABD0Z1S3</accession>
<keyword evidence="14" id="KW-1185">Reference proteome</keyword>
<dbReference type="PROSITE" id="PS50011">
    <property type="entry name" value="PROTEIN_KINASE_DOM"/>
    <property type="match status" value="2"/>
</dbReference>
<comment type="subcellular location">
    <subcellularLocation>
        <location evidence="1">Endomembrane system</location>
    </subcellularLocation>
</comment>
<dbReference type="InterPro" id="IPR000299">
    <property type="entry name" value="FERM_domain"/>
</dbReference>
<comment type="caution">
    <text evidence="13">The sequence shown here is derived from an EMBL/GenBank/DDBJ whole genome shotgun (WGS) entry which is preliminary data.</text>
</comment>
<dbReference type="FunFam" id="1.10.510.10:FF:001512">
    <property type="entry name" value="Receptor tyrosine-protein kinase erbB-2"/>
    <property type="match status" value="1"/>
</dbReference>
<evidence type="ECO:0000256" key="2">
    <source>
        <dbReference type="ARBA" id="ARBA00022553"/>
    </source>
</evidence>
<comment type="catalytic activity">
    <reaction evidence="10">
        <text>L-tyrosyl-[protein] + ATP = O-phospho-L-tyrosyl-[protein] + ADP + H(+)</text>
        <dbReference type="Rhea" id="RHEA:10596"/>
        <dbReference type="Rhea" id="RHEA-COMP:10136"/>
        <dbReference type="Rhea" id="RHEA-COMP:20101"/>
        <dbReference type="ChEBI" id="CHEBI:15378"/>
        <dbReference type="ChEBI" id="CHEBI:30616"/>
        <dbReference type="ChEBI" id="CHEBI:46858"/>
        <dbReference type="ChEBI" id="CHEBI:61978"/>
        <dbReference type="ChEBI" id="CHEBI:456216"/>
        <dbReference type="EC" id="2.7.10.1"/>
    </reaction>
</comment>
<dbReference type="SUPFAM" id="SSF56112">
    <property type="entry name" value="Protein kinase-like (PK-like)"/>
    <property type="match status" value="2"/>
</dbReference>
<dbReference type="CDD" id="cd00192">
    <property type="entry name" value="PTKc"/>
    <property type="match status" value="1"/>
</dbReference>
<dbReference type="SMART" id="SM00295">
    <property type="entry name" value="B41"/>
    <property type="match status" value="1"/>
</dbReference>
<dbReference type="InterPro" id="IPR019748">
    <property type="entry name" value="FERM_central"/>
</dbReference>
<dbReference type="InterPro" id="IPR051286">
    <property type="entry name" value="JAK"/>
</dbReference>
<keyword evidence="3" id="KW-0808">Transferase</keyword>
<keyword evidence="5" id="KW-0418">Kinase</keyword>
<evidence type="ECO:0000256" key="4">
    <source>
        <dbReference type="ARBA" id="ARBA00022741"/>
    </source>
</evidence>
<feature type="domain" description="FERM" evidence="12">
    <location>
        <begin position="8"/>
        <end position="331"/>
    </location>
</feature>
<evidence type="ECO:0000256" key="3">
    <source>
        <dbReference type="ARBA" id="ARBA00022679"/>
    </source>
</evidence>